<evidence type="ECO:0000256" key="6">
    <source>
        <dbReference type="SAM" id="Phobius"/>
    </source>
</evidence>
<dbReference type="GO" id="GO:0022904">
    <property type="term" value="P:respiratory electron transport chain"/>
    <property type="evidence" value="ECO:0007669"/>
    <property type="project" value="InterPro"/>
</dbReference>
<dbReference type="eggNOG" id="COG3658">
    <property type="taxonomic scope" value="Bacteria"/>
</dbReference>
<dbReference type="PANTHER" id="PTHR30485:SF2">
    <property type="entry name" value="BLL0597 PROTEIN"/>
    <property type="match status" value="1"/>
</dbReference>
<dbReference type="KEGG" id="rsb:RS694_01565"/>
<dbReference type="Gene3D" id="1.20.950.20">
    <property type="entry name" value="Transmembrane di-heme cytochromes, Chain C"/>
    <property type="match status" value="1"/>
</dbReference>
<feature type="transmembrane region" description="Helical" evidence="6">
    <location>
        <begin position="201"/>
        <end position="220"/>
    </location>
</feature>
<protein>
    <submittedName>
        <fullName evidence="8">Cytochrome B</fullName>
    </submittedName>
</protein>
<keyword evidence="9" id="KW-1185">Reference proteome</keyword>
<dbReference type="STRING" id="1484693.RS694_01565"/>
<evidence type="ECO:0000259" key="7">
    <source>
        <dbReference type="Pfam" id="PF01292"/>
    </source>
</evidence>
<dbReference type="InterPro" id="IPR016174">
    <property type="entry name" value="Di-haem_cyt_TM"/>
</dbReference>
<sequence>MVKKVRVWDLPTRLFHWALAVCFVGLIITSQVGGEAMVWHFRLGYSVLSLLLFRLVWGVVGGRWSRFASFMYTPSTLIRYLKGEHRAEHAVGHNPLGALSVWALLGFVLLQVAAGLFSDDEIATSGPLSKMASGEWVGRATDYHTEVGIVILIALVVLHIVAILFYRIKKKEDLISPMLNGDKELPDTVEPSRDDAVSRTLAAAVFLLCAGAVTWLVRWAN</sequence>
<dbReference type="AlphaFoldDB" id="A0A1P8K5T8"/>
<evidence type="ECO:0000256" key="2">
    <source>
        <dbReference type="ARBA" id="ARBA00022475"/>
    </source>
</evidence>
<comment type="subcellular location">
    <subcellularLocation>
        <location evidence="1">Cell membrane</location>
        <topology evidence="1">Multi-pass membrane protein</topology>
    </subcellularLocation>
</comment>
<dbReference type="InterPro" id="IPR011577">
    <property type="entry name" value="Cyt_b561_bac/Ni-Hgenase"/>
</dbReference>
<name>A0A1P8K5T8_9BURK</name>
<evidence type="ECO:0000313" key="8">
    <source>
        <dbReference type="EMBL" id="APW41362.1"/>
    </source>
</evidence>
<feature type="transmembrane region" description="Helical" evidence="6">
    <location>
        <begin position="96"/>
        <end position="117"/>
    </location>
</feature>
<evidence type="ECO:0000256" key="5">
    <source>
        <dbReference type="ARBA" id="ARBA00023136"/>
    </source>
</evidence>
<feature type="domain" description="Cytochrome b561 bacterial/Ni-hydrogenase" evidence="7">
    <location>
        <begin position="7"/>
        <end position="181"/>
    </location>
</feature>
<keyword evidence="4 6" id="KW-1133">Transmembrane helix</keyword>
<evidence type="ECO:0000256" key="3">
    <source>
        <dbReference type="ARBA" id="ARBA00022692"/>
    </source>
</evidence>
<dbReference type="EMBL" id="CP019239">
    <property type="protein sequence ID" value="APW41362.1"/>
    <property type="molecule type" value="Genomic_DNA"/>
</dbReference>
<evidence type="ECO:0000256" key="1">
    <source>
        <dbReference type="ARBA" id="ARBA00004651"/>
    </source>
</evidence>
<dbReference type="RefSeq" id="WP_029708130.1">
    <property type="nucleotide sequence ID" value="NZ_CP019239.1"/>
</dbReference>
<keyword evidence="3 6" id="KW-0812">Transmembrane</keyword>
<evidence type="ECO:0000256" key="4">
    <source>
        <dbReference type="ARBA" id="ARBA00022989"/>
    </source>
</evidence>
<feature type="transmembrane region" description="Helical" evidence="6">
    <location>
        <begin position="147"/>
        <end position="168"/>
    </location>
</feature>
<keyword evidence="5 6" id="KW-0472">Membrane</keyword>
<dbReference type="PANTHER" id="PTHR30485">
    <property type="entry name" value="NI/FE-HYDROGENASE 1 B-TYPE CYTOCHROME SUBUNIT"/>
    <property type="match status" value="1"/>
</dbReference>
<dbReference type="GO" id="GO:0005886">
    <property type="term" value="C:plasma membrane"/>
    <property type="evidence" value="ECO:0007669"/>
    <property type="project" value="UniProtKB-SubCell"/>
</dbReference>
<dbReference type="GO" id="GO:0009055">
    <property type="term" value="F:electron transfer activity"/>
    <property type="evidence" value="ECO:0007669"/>
    <property type="project" value="InterPro"/>
</dbReference>
<dbReference type="InterPro" id="IPR051542">
    <property type="entry name" value="Hydrogenase_cytochrome"/>
</dbReference>
<feature type="transmembrane region" description="Helical" evidence="6">
    <location>
        <begin position="39"/>
        <end position="60"/>
    </location>
</feature>
<proteinExistence type="predicted"/>
<evidence type="ECO:0000313" key="9">
    <source>
        <dbReference type="Proteomes" id="UP000186110"/>
    </source>
</evidence>
<organism evidence="8 9">
    <name type="scientific">Rhodoferax saidenbachensis</name>
    <dbReference type="NCBI Taxonomy" id="1484693"/>
    <lineage>
        <taxon>Bacteria</taxon>
        <taxon>Pseudomonadati</taxon>
        <taxon>Pseudomonadota</taxon>
        <taxon>Betaproteobacteria</taxon>
        <taxon>Burkholderiales</taxon>
        <taxon>Comamonadaceae</taxon>
        <taxon>Rhodoferax</taxon>
    </lineage>
</organism>
<keyword evidence="2" id="KW-1003">Cell membrane</keyword>
<accession>A0A1P8K5T8</accession>
<reference evidence="8 9" key="1">
    <citation type="submission" date="2017-01" db="EMBL/GenBank/DDBJ databases">
        <authorList>
            <person name="Mah S.A."/>
            <person name="Swanson W.J."/>
            <person name="Moy G.W."/>
            <person name="Vacquier V.D."/>
        </authorList>
    </citation>
    <scope>NUCLEOTIDE SEQUENCE [LARGE SCALE GENOMIC DNA]</scope>
    <source>
        <strain evidence="8 9">DSM 22694</strain>
    </source>
</reference>
<dbReference type="SUPFAM" id="SSF81342">
    <property type="entry name" value="Transmembrane di-heme cytochromes"/>
    <property type="match status" value="1"/>
</dbReference>
<dbReference type="Pfam" id="PF01292">
    <property type="entry name" value="Ni_hydr_CYTB"/>
    <property type="match status" value="1"/>
</dbReference>
<dbReference type="GO" id="GO:0020037">
    <property type="term" value="F:heme binding"/>
    <property type="evidence" value="ECO:0007669"/>
    <property type="project" value="TreeGrafter"/>
</dbReference>
<feature type="transmembrane region" description="Helical" evidence="6">
    <location>
        <begin position="14"/>
        <end position="33"/>
    </location>
</feature>
<dbReference type="Proteomes" id="UP000186110">
    <property type="component" value="Chromosome"/>
</dbReference>
<gene>
    <name evidence="8" type="ORF">RS694_01565</name>
</gene>